<dbReference type="AlphaFoldDB" id="S1SHZ7"/>
<dbReference type="Proteomes" id="UP000026915">
    <property type="component" value="Unassembled WGS sequence"/>
</dbReference>
<gene>
    <name evidence="2" type="ORF">TCM_045636</name>
</gene>
<keyword evidence="3" id="KW-1185">Reference proteome</keyword>
<dbReference type="Gramene" id="EOY20272">
    <property type="protein sequence ID" value="EOY20272"/>
    <property type="gene ID" value="TCM_045636"/>
</dbReference>
<dbReference type="EMBL" id="KE133014">
    <property type="protein sequence ID" value="EOY20272.1"/>
    <property type="molecule type" value="Genomic_DNA"/>
</dbReference>
<evidence type="ECO:0000256" key="1">
    <source>
        <dbReference type="SAM" id="Phobius"/>
    </source>
</evidence>
<name>S1SHZ7_THECC</name>
<organism evidence="2 3">
    <name type="scientific">Theobroma cacao</name>
    <name type="common">Cacao</name>
    <name type="synonym">Cocoa</name>
    <dbReference type="NCBI Taxonomy" id="3641"/>
    <lineage>
        <taxon>Eukaryota</taxon>
        <taxon>Viridiplantae</taxon>
        <taxon>Streptophyta</taxon>
        <taxon>Embryophyta</taxon>
        <taxon>Tracheophyta</taxon>
        <taxon>Spermatophyta</taxon>
        <taxon>Magnoliopsida</taxon>
        <taxon>eudicotyledons</taxon>
        <taxon>Gunneridae</taxon>
        <taxon>Pentapetalae</taxon>
        <taxon>rosids</taxon>
        <taxon>malvids</taxon>
        <taxon>Malvales</taxon>
        <taxon>Malvaceae</taxon>
        <taxon>Byttnerioideae</taxon>
        <taxon>Theobroma</taxon>
    </lineage>
</organism>
<sequence length="69" mass="7892">MQGEKCFSKFFTQGAARVLGLMCCLTTLLRRVVKISLFFYYKASILSLFIILIPCLIELILIKSLEIKT</sequence>
<evidence type="ECO:0000313" key="3">
    <source>
        <dbReference type="Proteomes" id="UP000026915"/>
    </source>
</evidence>
<dbReference type="HOGENOM" id="CLU_2781027_0_0_1"/>
<keyword evidence="1" id="KW-0812">Transmembrane</keyword>
<accession>S1SHZ7</accession>
<feature type="transmembrane region" description="Helical" evidence="1">
    <location>
        <begin position="39"/>
        <end position="62"/>
    </location>
</feature>
<proteinExistence type="predicted"/>
<evidence type="ECO:0000313" key="2">
    <source>
        <dbReference type="EMBL" id="EOY20272.1"/>
    </source>
</evidence>
<keyword evidence="1" id="KW-1133">Transmembrane helix</keyword>
<keyword evidence="1" id="KW-0472">Membrane</keyword>
<protein>
    <submittedName>
        <fullName evidence="2">Uncharacterized protein</fullName>
    </submittedName>
</protein>
<reference evidence="2 3" key="1">
    <citation type="journal article" date="2013" name="Genome Biol.">
        <title>The genome sequence of the most widely cultivated cacao type and its use to identify candidate genes regulating pod color.</title>
        <authorList>
            <person name="Motamayor J.C."/>
            <person name="Mockaitis K."/>
            <person name="Schmutz J."/>
            <person name="Haiminen N."/>
            <person name="Iii D.L."/>
            <person name="Cornejo O."/>
            <person name="Findley S.D."/>
            <person name="Zheng P."/>
            <person name="Utro F."/>
            <person name="Royaert S."/>
            <person name="Saski C."/>
            <person name="Jenkins J."/>
            <person name="Podicheti R."/>
            <person name="Zhao M."/>
            <person name="Scheffler B.E."/>
            <person name="Stack J.C."/>
            <person name="Feltus F.A."/>
            <person name="Mustiga G.M."/>
            <person name="Amores F."/>
            <person name="Phillips W."/>
            <person name="Marelli J.P."/>
            <person name="May G.D."/>
            <person name="Shapiro H."/>
            <person name="Ma J."/>
            <person name="Bustamante C.D."/>
            <person name="Schnell R.J."/>
            <person name="Main D."/>
            <person name="Gilbert D."/>
            <person name="Parida L."/>
            <person name="Kuhn D.N."/>
        </authorList>
    </citation>
    <scope>NUCLEOTIDE SEQUENCE [LARGE SCALE GENOMIC DNA]</scope>
    <source>
        <strain evidence="3">cv. Matina 1-6</strain>
    </source>
</reference>
<dbReference type="InParanoid" id="S1SHZ7"/>